<dbReference type="EMBL" id="JACSQP010000002">
    <property type="protein sequence ID" value="MBD7956685.1"/>
    <property type="molecule type" value="Genomic_DNA"/>
</dbReference>
<dbReference type="RefSeq" id="WP_191717709.1">
    <property type="nucleotide sequence ID" value="NZ_JACSQP010000002.1"/>
</dbReference>
<comment type="caution">
    <text evidence="3">The sequence shown here is derived from an EMBL/GenBank/DDBJ whole genome shotgun (WGS) entry which is preliminary data.</text>
</comment>
<reference evidence="3 4" key="1">
    <citation type="submission" date="2020-08" db="EMBL/GenBank/DDBJ databases">
        <title>A Genomic Blueprint of the Chicken Gut Microbiome.</title>
        <authorList>
            <person name="Gilroy R."/>
            <person name="Ravi A."/>
            <person name="Getino M."/>
            <person name="Pursley I."/>
            <person name="Horton D.L."/>
            <person name="Alikhan N.-F."/>
            <person name="Baker D."/>
            <person name="Gharbi K."/>
            <person name="Hall N."/>
            <person name="Watson M."/>
            <person name="Adriaenssens E.M."/>
            <person name="Foster-Nyarko E."/>
            <person name="Jarju S."/>
            <person name="Secka A."/>
            <person name="Antonio M."/>
            <person name="Oren A."/>
            <person name="Chaudhuri R."/>
            <person name="La Ragione R.M."/>
            <person name="Hildebrand F."/>
            <person name="Pallen M.J."/>
        </authorList>
    </citation>
    <scope>NUCLEOTIDE SEQUENCE [LARGE SCALE GENOMIC DNA]</scope>
    <source>
        <strain evidence="3 4">Sa4CUA7</strain>
    </source>
</reference>
<gene>
    <name evidence="3" type="ORF">H9651_03445</name>
</gene>
<comment type="similarity">
    <text evidence="1">Belongs to the universal stress protein A family.</text>
</comment>
<feature type="domain" description="UspA" evidence="2">
    <location>
        <begin position="106"/>
        <end position="241"/>
    </location>
</feature>
<dbReference type="Pfam" id="PF00582">
    <property type="entry name" value="Usp"/>
    <property type="match status" value="1"/>
</dbReference>
<dbReference type="PRINTS" id="PR01438">
    <property type="entry name" value="UNVRSLSTRESS"/>
</dbReference>
<keyword evidence="4" id="KW-1185">Reference proteome</keyword>
<dbReference type="SUPFAM" id="SSF52402">
    <property type="entry name" value="Adenine nucleotide alpha hydrolases-like"/>
    <property type="match status" value="2"/>
</dbReference>
<dbReference type="InterPro" id="IPR006016">
    <property type="entry name" value="UspA"/>
</dbReference>
<proteinExistence type="inferred from homology"/>
<name>A0ABR8RZM8_9MICO</name>
<dbReference type="Gene3D" id="3.40.50.12370">
    <property type="match status" value="1"/>
</dbReference>
<organism evidence="3 4">
    <name type="scientific">Microbacterium pullorum</name>
    <dbReference type="NCBI Taxonomy" id="2762236"/>
    <lineage>
        <taxon>Bacteria</taxon>
        <taxon>Bacillati</taxon>
        <taxon>Actinomycetota</taxon>
        <taxon>Actinomycetes</taxon>
        <taxon>Micrococcales</taxon>
        <taxon>Microbacteriaceae</taxon>
        <taxon>Microbacterium</taxon>
    </lineage>
</organism>
<evidence type="ECO:0000313" key="3">
    <source>
        <dbReference type="EMBL" id="MBD7956685.1"/>
    </source>
</evidence>
<dbReference type="PANTHER" id="PTHR46268:SF6">
    <property type="entry name" value="UNIVERSAL STRESS PROTEIN UP12"/>
    <property type="match status" value="1"/>
</dbReference>
<dbReference type="InterPro" id="IPR006015">
    <property type="entry name" value="Universal_stress_UspA"/>
</dbReference>
<evidence type="ECO:0000256" key="1">
    <source>
        <dbReference type="ARBA" id="ARBA00008791"/>
    </source>
</evidence>
<protein>
    <submittedName>
        <fullName evidence="3">Universal stress protein</fullName>
    </submittedName>
</protein>
<accession>A0ABR8RZM8</accession>
<evidence type="ECO:0000313" key="4">
    <source>
        <dbReference type="Proteomes" id="UP000648352"/>
    </source>
</evidence>
<dbReference type="PANTHER" id="PTHR46268">
    <property type="entry name" value="STRESS RESPONSE PROTEIN NHAX"/>
    <property type="match status" value="1"/>
</dbReference>
<evidence type="ECO:0000259" key="2">
    <source>
        <dbReference type="Pfam" id="PF00582"/>
    </source>
</evidence>
<sequence length="250" mass="26070">MERVVVGFDGSPASVAALHWATARAALVPTAVDIVEVVQPSGRSGGGAVETLAHLAQGADLVVAGLDTGHPLRAALAGWVPWQLVADVEAAVCLVPADWTEGGDPVTVGIVDDSPRQPALEFASRQARLTSTGLRLVHSWLMPTPVARGSATALGTTNEEPARHRRILDNAAERLAPQAVTMEILSELVRDTPSAALLSFSGHSSMLVLGTHRRGPLSFALLGSIVQDILWRADCPVCVVPAGPEDATTL</sequence>
<dbReference type="Proteomes" id="UP000648352">
    <property type="component" value="Unassembled WGS sequence"/>
</dbReference>